<dbReference type="InParanoid" id="B4IWN8"/>
<organism evidence="3">
    <name type="scientific">Drosophila grimshawi</name>
    <name type="common">Hawaiian fruit fly</name>
    <name type="synonym">Idiomyia grimshawi</name>
    <dbReference type="NCBI Taxonomy" id="7222"/>
    <lineage>
        <taxon>Eukaryota</taxon>
        <taxon>Metazoa</taxon>
        <taxon>Ecdysozoa</taxon>
        <taxon>Arthropoda</taxon>
        <taxon>Hexapoda</taxon>
        <taxon>Insecta</taxon>
        <taxon>Pterygota</taxon>
        <taxon>Neoptera</taxon>
        <taxon>Endopterygota</taxon>
        <taxon>Diptera</taxon>
        <taxon>Brachycera</taxon>
        <taxon>Muscomorpha</taxon>
        <taxon>Ephydroidea</taxon>
        <taxon>Drosophilidae</taxon>
        <taxon>Drosophila</taxon>
        <taxon>Hawaiian Drosophila</taxon>
    </lineage>
</organism>
<proteinExistence type="predicted"/>
<protein>
    <submittedName>
        <fullName evidence="2">GH16157</fullName>
    </submittedName>
</protein>
<dbReference type="OrthoDB" id="7862537at2759"/>
<dbReference type="KEGG" id="dgr:6558979"/>
<evidence type="ECO:0000313" key="3">
    <source>
        <dbReference type="Proteomes" id="UP000001070"/>
    </source>
</evidence>
<dbReference type="Proteomes" id="UP000001070">
    <property type="component" value="Unassembled WGS sequence"/>
</dbReference>
<dbReference type="STRING" id="7222.B4IWN8"/>
<dbReference type="OMA" id="MEICIVP"/>
<keyword evidence="3" id="KW-1185">Reference proteome</keyword>
<sequence length="338" mass="38716">MEFAKRKNNANSASREKRFKIDNDEQKQVNLWDLPMGPLQLIISKVSPSKHTLLRDASPALRVAHSQYMMHKYKIYTQFHMLQQADKDDHPLMVRHVLQVLAEATEYYINAGYDLIFAGCLLRSDHFEQLEIGGQAIDVTQMHQFLHEFYTHVEATPTCSHLKQRRLIYTVTLLNILRQFQRFQIVSSVTPLLHWQLHIELCGIYFGINHVAKLHASEKNKFIDFLAIMAELLVLDMADETVNRYTEIGQSIYIYGRKQQQALNSRTPRINLKLSILGPSGVRGLLEDVINGKVPAASDVIYPSVDESALNIQLEVWTTSRNEIIGNNSMQICVVSLA</sequence>
<dbReference type="HOGENOM" id="CLU_070910_0_0_1"/>
<evidence type="ECO:0000313" key="2">
    <source>
        <dbReference type="EMBL" id="EDV96264.1"/>
    </source>
</evidence>
<dbReference type="FunCoup" id="B4IWN8">
    <property type="interactions" value="5"/>
</dbReference>
<dbReference type="eggNOG" id="ENOG502T961">
    <property type="taxonomic scope" value="Eukaryota"/>
</dbReference>
<accession>B4IWN8</accession>
<reference evidence="2 3" key="1">
    <citation type="journal article" date="2007" name="Nature">
        <title>Evolution of genes and genomes on the Drosophila phylogeny.</title>
        <authorList>
            <consortium name="Drosophila 12 Genomes Consortium"/>
            <person name="Clark A.G."/>
            <person name="Eisen M.B."/>
            <person name="Smith D.R."/>
            <person name="Bergman C.M."/>
            <person name="Oliver B."/>
            <person name="Markow T.A."/>
            <person name="Kaufman T.C."/>
            <person name="Kellis M."/>
            <person name="Gelbart W."/>
            <person name="Iyer V.N."/>
            <person name="Pollard D.A."/>
            <person name="Sackton T.B."/>
            <person name="Larracuente A.M."/>
            <person name="Singh N.D."/>
            <person name="Abad J.P."/>
            <person name="Abt D.N."/>
            <person name="Adryan B."/>
            <person name="Aguade M."/>
            <person name="Akashi H."/>
            <person name="Anderson W.W."/>
            <person name="Aquadro C.F."/>
            <person name="Ardell D.H."/>
            <person name="Arguello R."/>
            <person name="Artieri C.G."/>
            <person name="Barbash D.A."/>
            <person name="Barker D."/>
            <person name="Barsanti P."/>
            <person name="Batterham P."/>
            <person name="Batzoglou S."/>
            <person name="Begun D."/>
            <person name="Bhutkar A."/>
            <person name="Blanco E."/>
            <person name="Bosak S.A."/>
            <person name="Bradley R.K."/>
            <person name="Brand A.D."/>
            <person name="Brent M.R."/>
            <person name="Brooks A.N."/>
            <person name="Brown R.H."/>
            <person name="Butlin R.K."/>
            <person name="Caggese C."/>
            <person name="Calvi B.R."/>
            <person name="Bernardo de Carvalho A."/>
            <person name="Caspi A."/>
            <person name="Castrezana S."/>
            <person name="Celniker S.E."/>
            <person name="Chang J.L."/>
            <person name="Chapple C."/>
            <person name="Chatterji S."/>
            <person name="Chinwalla A."/>
            <person name="Civetta A."/>
            <person name="Clifton S.W."/>
            <person name="Comeron J.M."/>
            <person name="Costello J.C."/>
            <person name="Coyne J.A."/>
            <person name="Daub J."/>
            <person name="David R.G."/>
            <person name="Delcher A.L."/>
            <person name="Delehaunty K."/>
            <person name="Do C.B."/>
            <person name="Ebling H."/>
            <person name="Edwards K."/>
            <person name="Eickbush T."/>
            <person name="Evans J.D."/>
            <person name="Filipski A."/>
            <person name="Findeiss S."/>
            <person name="Freyhult E."/>
            <person name="Fulton L."/>
            <person name="Fulton R."/>
            <person name="Garcia A.C."/>
            <person name="Gardiner A."/>
            <person name="Garfield D.A."/>
            <person name="Garvin B.E."/>
            <person name="Gibson G."/>
            <person name="Gilbert D."/>
            <person name="Gnerre S."/>
            <person name="Godfrey J."/>
            <person name="Good R."/>
            <person name="Gotea V."/>
            <person name="Gravely B."/>
            <person name="Greenberg A.J."/>
            <person name="Griffiths-Jones S."/>
            <person name="Gross S."/>
            <person name="Guigo R."/>
            <person name="Gustafson E.A."/>
            <person name="Haerty W."/>
            <person name="Hahn M.W."/>
            <person name="Halligan D.L."/>
            <person name="Halpern A.L."/>
            <person name="Halter G.M."/>
            <person name="Han M.V."/>
            <person name="Heger A."/>
            <person name="Hillier L."/>
            <person name="Hinrichs A.S."/>
            <person name="Holmes I."/>
            <person name="Hoskins R.A."/>
            <person name="Hubisz M.J."/>
            <person name="Hultmark D."/>
            <person name="Huntley M.A."/>
            <person name="Jaffe D.B."/>
            <person name="Jagadeeshan S."/>
            <person name="Jeck W.R."/>
            <person name="Johnson J."/>
            <person name="Jones C.D."/>
            <person name="Jordan W.C."/>
            <person name="Karpen G.H."/>
            <person name="Kataoka E."/>
            <person name="Keightley P.D."/>
            <person name="Kheradpour P."/>
            <person name="Kirkness E.F."/>
            <person name="Koerich L.B."/>
            <person name="Kristiansen K."/>
            <person name="Kudrna D."/>
            <person name="Kulathinal R.J."/>
            <person name="Kumar S."/>
            <person name="Kwok R."/>
            <person name="Lander E."/>
            <person name="Langley C.H."/>
            <person name="Lapoint R."/>
            <person name="Lazzaro B.P."/>
            <person name="Lee S.J."/>
            <person name="Levesque L."/>
            <person name="Li R."/>
            <person name="Lin C.F."/>
            <person name="Lin M.F."/>
            <person name="Lindblad-Toh K."/>
            <person name="Llopart A."/>
            <person name="Long M."/>
            <person name="Low L."/>
            <person name="Lozovsky E."/>
            <person name="Lu J."/>
            <person name="Luo M."/>
            <person name="Machado C.A."/>
            <person name="Makalowski W."/>
            <person name="Marzo M."/>
            <person name="Matsuda M."/>
            <person name="Matzkin L."/>
            <person name="McAllister B."/>
            <person name="McBride C.S."/>
            <person name="McKernan B."/>
            <person name="McKernan K."/>
            <person name="Mendez-Lago M."/>
            <person name="Minx P."/>
            <person name="Mollenhauer M.U."/>
            <person name="Montooth K."/>
            <person name="Mount S.M."/>
            <person name="Mu X."/>
            <person name="Myers E."/>
            <person name="Negre B."/>
            <person name="Newfeld S."/>
            <person name="Nielsen R."/>
            <person name="Noor M.A."/>
            <person name="O'Grady P."/>
            <person name="Pachter L."/>
            <person name="Papaceit M."/>
            <person name="Parisi M.J."/>
            <person name="Parisi M."/>
            <person name="Parts L."/>
            <person name="Pedersen J.S."/>
            <person name="Pesole G."/>
            <person name="Phillippy A.M."/>
            <person name="Ponting C.P."/>
            <person name="Pop M."/>
            <person name="Porcelli D."/>
            <person name="Powell J.R."/>
            <person name="Prohaska S."/>
            <person name="Pruitt K."/>
            <person name="Puig M."/>
            <person name="Quesneville H."/>
            <person name="Ram K.R."/>
            <person name="Rand D."/>
            <person name="Rasmussen M.D."/>
            <person name="Reed L.K."/>
            <person name="Reenan R."/>
            <person name="Reily A."/>
            <person name="Remington K.A."/>
            <person name="Rieger T.T."/>
            <person name="Ritchie M.G."/>
            <person name="Robin C."/>
            <person name="Rogers Y.H."/>
            <person name="Rohde C."/>
            <person name="Rozas J."/>
            <person name="Rubenfield M.J."/>
            <person name="Ruiz A."/>
            <person name="Russo S."/>
            <person name="Salzberg S.L."/>
            <person name="Sanchez-Gracia A."/>
            <person name="Saranga D.J."/>
            <person name="Sato H."/>
            <person name="Schaeffer S.W."/>
            <person name="Schatz M.C."/>
            <person name="Schlenke T."/>
            <person name="Schwartz R."/>
            <person name="Segarra C."/>
            <person name="Singh R.S."/>
            <person name="Sirot L."/>
            <person name="Sirota M."/>
            <person name="Sisneros N.B."/>
            <person name="Smith C.D."/>
            <person name="Smith T.F."/>
            <person name="Spieth J."/>
            <person name="Stage D.E."/>
            <person name="Stark A."/>
            <person name="Stephan W."/>
            <person name="Strausberg R.L."/>
            <person name="Strempel S."/>
            <person name="Sturgill D."/>
            <person name="Sutton G."/>
            <person name="Sutton G.G."/>
            <person name="Tao W."/>
            <person name="Teichmann S."/>
            <person name="Tobari Y.N."/>
            <person name="Tomimura Y."/>
            <person name="Tsolas J.M."/>
            <person name="Valente V.L."/>
            <person name="Venter E."/>
            <person name="Venter J.C."/>
            <person name="Vicario S."/>
            <person name="Vieira F.G."/>
            <person name="Vilella A.J."/>
            <person name="Villasante A."/>
            <person name="Walenz B."/>
            <person name="Wang J."/>
            <person name="Wasserman M."/>
            <person name="Watts T."/>
            <person name="Wilson D."/>
            <person name="Wilson R.K."/>
            <person name="Wing R.A."/>
            <person name="Wolfner M.F."/>
            <person name="Wong A."/>
            <person name="Wong G.K."/>
            <person name="Wu C.I."/>
            <person name="Wu G."/>
            <person name="Yamamoto D."/>
            <person name="Yang H.P."/>
            <person name="Yang S.P."/>
            <person name="Yorke J.A."/>
            <person name="Yoshida K."/>
            <person name="Zdobnov E."/>
            <person name="Zhang P."/>
            <person name="Zhang Y."/>
            <person name="Zimin A.V."/>
            <person name="Baldwin J."/>
            <person name="Abdouelleil A."/>
            <person name="Abdulkadir J."/>
            <person name="Abebe A."/>
            <person name="Abera B."/>
            <person name="Abreu J."/>
            <person name="Acer S.C."/>
            <person name="Aftuck L."/>
            <person name="Alexander A."/>
            <person name="An P."/>
            <person name="Anderson E."/>
            <person name="Anderson S."/>
            <person name="Arachi H."/>
            <person name="Azer M."/>
            <person name="Bachantsang P."/>
            <person name="Barry A."/>
            <person name="Bayul T."/>
            <person name="Berlin A."/>
            <person name="Bessette D."/>
            <person name="Bloom T."/>
            <person name="Blye J."/>
            <person name="Boguslavskiy L."/>
            <person name="Bonnet C."/>
            <person name="Boukhgalter B."/>
            <person name="Bourzgui I."/>
            <person name="Brown A."/>
            <person name="Cahill P."/>
            <person name="Channer S."/>
            <person name="Cheshatsang Y."/>
            <person name="Chuda L."/>
            <person name="Citroen M."/>
            <person name="Collymore A."/>
            <person name="Cooke P."/>
            <person name="Costello M."/>
            <person name="D'Aco K."/>
            <person name="Daza R."/>
            <person name="De Haan G."/>
            <person name="DeGray S."/>
            <person name="DeMaso C."/>
            <person name="Dhargay N."/>
            <person name="Dooley K."/>
            <person name="Dooley E."/>
            <person name="Doricent M."/>
            <person name="Dorje P."/>
            <person name="Dorjee K."/>
            <person name="Dupes A."/>
            <person name="Elong R."/>
            <person name="Falk J."/>
            <person name="Farina A."/>
            <person name="Faro S."/>
            <person name="Ferguson D."/>
            <person name="Fisher S."/>
            <person name="Foley C.D."/>
            <person name="Franke A."/>
            <person name="Friedrich D."/>
            <person name="Gadbois L."/>
            <person name="Gearin G."/>
            <person name="Gearin C.R."/>
            <person name="Giannoukos G."/>
            <person name="Goode T."/>
            <person name="Graham J."/>
            <person name="Grandbois E."/>
            <person name="Grewal S."/>
            <person name="Gyaltsen K."/>
            <person name="Hafez N."/>
            <person name="Hagos B."/>
            <person name="Hall J."/>
            <person name="Henson C."/>
            <person name="Hollinger A."/>
            <person name="Honan T."/>
            <person name="Huard M.D."/>
            <person name="Hughes L."/>
            <person name="Hurhula B."/>
            <person name="Husby M.E."/>
            <person name="Kamat A."/>
            <person name="Kanga B."/>
            <person name="Kashin S."/>
            <person name="Khazanovich D."/>
            <person name="Kisner P."/>
            <person name="Lance K."/>
            <person name="Lara M."/>
            <person name="Lee W."/>
            <person name="Lennon N."/>
            <person name="Letendre F."/>
            <person name="LeVine R."/>
            <person name="Lipovsky A."/>
            <person name="Liu X."/>
            <person name="Liu J."/>
            <person name="Liu S."/>
            <person name="Lokyitsang T."/>
            <person name="Lokyitsang Y."/>
            <person name="Lubonja R."/>
            <person name="Lui A."/>
            <person name="MacDonald P."/>
            <person name="Magnisalis V."/>
            <person name="Maru K."/>
            <person name="Matthews C."/>
            <person name="McCusker W."/>
            <person name="McDonough S."/>
            <person name="Mehta T."/>
            <person name="Meldrim J."/>
            <person name="Meneus L."/>
            <person name="Mihai O."/>
            <person name="Mihalev A."/>
            <person name="Mihova T."/>
            <person name="Mittelman R."/>
            <person name="Mlenga V."/>
            <person name="Montmayeur A."/>
            <person name="Mulrain L."/>
            <person name="Navidi A."/>
            <person name="Naylor J."/>
            <person name="Negash T."/>
            <person name="Nguyen T."/>
            <person name="Nguyen N."/>
            <person name="Nicol R."/>
            <person name="Norbu C."/>
            <person name="Norbu N."/>
            <person name="Novod N."/>
            <person name="O'Neill B."/>
            <person name="Osman S."/>
            <person name="Markiewicz E."/>
            <person name="Oyono O.L."/>
            <person name="Patti C."/>
            <person name="Phunkhang P."/>
            <person name="Pierre F."/>
            <person name="Priest M."/>
            <person name="Raghuraman S."/>
            <person name="Rege F."/>
            <person name="Reyes R."/>
            <person name="Rise C."/>
            <person name="Rogov P."/>
            <person name="Ross K."/>
            <person name="Ryan E."/>
            <person name="Settipalli S."/>
            <person name="Shea T."/>
            <person name="Sherpa N."/>
            <person name="Shi L."/>
            <person name="Shih D."/>
            <person name="Sparrow T."/>
            <person name="Spaulding J."/>
            <person name="Stalker J."/>
            <person name="Stange-Thomann N."/>
            <person name="Stavropoulos S."/>
            <person name="Stone C."/>
            <person name="Strader C."/>
            <person name="Tesfaye S."/>
            <person name="Thomson T."/>
            <person name="Thoulutsang Y."/>
            <person name="Thoulutsang D."/>
            <person name="Topham K."/>
            <person name="Topping I."/>
            <person name="Tsamla T."/>
            <person name="Vassiliev H."/>
            <person name="Vo A."/>
            <person name="Wangchuk T."/>
            <person name="Wangdi T."/>
            <person name="Weiand M."/>
            <person name="Wilkinson J."/>
            <person name="Wilson A."/>
            <person name="Yadav S."/>
            <person name="Young G."/>
            <person name="Yu Q."/>
            <person name="Zembek L."/>
            <person name="Zhong D."/>
            <person name="Zimmer A."/>
            <person name="Zwirko Z."/>
            <person name="Jaffe D.B."/>
            <person name="Alvarez P."/>
            <person name="Brockman W."/>
            <person name="Butler J."/>
            <person name="Chin C."/>
            <person name="Gnerre S."/>
            <person name="Grabherr M."/>
            <person name="Kleber M."/>
            <person name="Mauceli E."/>
            <person name="MacCallum I."/>
        </authorList>
    </citation>
    <scope>NUCLEOTIDE SEQUENCE [LARGE SCALE GENOMIC DNA]</scope>
    <source>
        <strain evidence="3">Tucson 15287-2541.00</strain>
    </source>
</reference>
<name>B4IWN8_DROGR</name>
<gene>
    <name evidence="2" type="primary">Dgri\GH16157</name>
    <name evidence="2" type="ORF">Dgri_GH16157</name>
</gene>
<evidence type="ECO:0000256" key="1">
    <source>
        <dbReference type="SAM" id="MobiDB-lite"/>
    </source>
</evidence>
<dbReference type="PhylomeDB" id="B4IWN8"/>
<feature type="region of interest" description="Disordered" evidence="1">
    <location>
        <begin position="1"/>
        <end position="20"/>
    </location>
</feature>
<dbReference type="AlphaFoldDB" id="B4IWN8"/>
<dbReference type="EMBL" id="CH916366">
    <property type="protein sequence ID" value="EDV96264.1"/>
    <property type="molecule type" value="Genomic_DNA"/>
</dbReference>